<accession>A0ACC3S4M5</accession>
<comment type="caution">
    <text evidence="1">The sequence shown here is derived from an EMBL/GenBank/DDBJ whole genome shotgun (WGS) entry which is preliminary data.</text>
</comment>
<evidence type="ECO:0000313" key="2">
    <source>
        <dbReference type="Proteomes" id="UP001320706"/>
    </source>
</evidence>
<proteinExistence type="predicted"/>
<evidence type="ECO:0000313" key="1">
    <source>
        <dbReference type="EMBL" id="KAK8195847.1"/>
    </source>
</evidence>
<protein>
    <submittedName>
        <fullName evidence="1">Uncharacterized protein</fullName>
    </submittedName>
</protein>
<name>A0ACC3S4M5_9PEZI</name>
<reference evidence="1" key="1">
    <citation type="submission" date="2024-02" db="EMBL/GenBank/DDBJ databases">
        <title>Metagenome Assembled Genome of Zalaria obscura JY119.</title>
        <authorList>
            <person name="Vighnesh L."/>
            <person name="Jagadeeshwari U."/>
            <person name="Venkata Ramana C."/>
            <person name="Sasikala C."/>
        </authorList>
    </citation>
    <scope>NUCLEOTIDE SEQUENCE</scope>
    <source>
        <strain evidence="1">JY119</strain>
    </source>
</reference>
<keyword evidence="2" id="KW-1185">Reference proteome</keyword>
<dbReference type="EMBL" id="JAMKPW020000042">
    <property type="protein sequence ID" value="KAK8195847.1"/>
    <property type="molecule type" value="Genomic_DNA"/>
</dbReference>
<sequence>MKFLLPFASSLLIACAYADDVGPDFDPADTEAYELEYGYYPWRTYETITQISPQLKAVQDSPECHDGLYTFVTPRGHSISDPGPAILDGNGDLVWVKSTPGQAYDFKVQDFKGGKYLSYWVGDDRVRGHGAGDYYVLDASYQEVFKVSAMNNLAADLHELLITPEGTALLTIYEVYMLEKEGLWVWDCLFQEIDIEKNELIFEWRASDHVGLDETYRDRGIGGTLDDPFDFYHINSVQKDDLGNYLISARYTHSITYINGTNGDTIWILGGKRNFFKDLSGGNATNFAWQHDARFHPLDTFPQLMAEDIKAYTRSGEHDGKTTQLVTLFDNSAEDQHYTNPISRGLLLEVTYPSVHGSAKRAEAKSGDLSKREAVQGTNDDYTVRLIKSYENPNKVVSSSQGNLQIIPSADVKADPKVLIGYGFNAVWTEYAADGKVLCDVHFASNYSWERGDVQSYRVFKFPWIAQPAEPPVAVLSKDGGVVYASWNGATEVRGWILQHSEDPERGEASWRDVVRVEKAGFETEVEYDEEVVLRYLRVKAVDANGKALGLSREVDLGWLMGLQHSVPHMGSKITPLKLLTLFICNLIALYALYEIYRRFVIWRRTGRFGLGVRGYKVVRTNSD</sequence>
<organism evidence="1 2">
    <name type="scientific">Zalaria obscura</name>
    <dbReference type="NCBI Taxonomy" id="2024903"/>
    <lineage>
        <taxon>Eukaryota</taxon>
        <taxon>Fungi</taxon>
        <taxon>Dikarya</taxon>
        <taxon>Ascomycota</taxon>
        <taxon>Pezizomycotina</taxon>
        <taxon>Dothideomycetes</taxon>
        <taxon>Dothideomycetidae</taxon>
        <taxon>Dothideales</taxon>
        <taxon>Zalariaceae</taxon>
        <taxon>Zalaria</taxon>
    </lineage>
</organism>
<gene>
    <name evidence="1" type="ORF">M8818_006998</name>
</gene>
<dbReference type="Proteomes" id="UP001320706">
    <property type="component" value="Unassembled WGS sequence"/>
</dbReference>